<dbReference type="SUPFAM" id="SSF46689">
    <property type="entry name" value="Homeodomain-like"/>
    <property type="match status" value="1"/>
</dbReference>
<dbReference type="PANTHER" id="PTHR43479:SF22">
    <property type="entry name" value="TRANSCRIPTIONAL REGULATOR, TETR FAMILY"/>
    <property type="match status" value="1"/>
</dbReference>
<name>A0ABW1ILT6_9BACL</name>
<evidence type="ECO:0000259" key="3">
    <source>
        <dbReference type="PROSITE" id="PS50977"/>
    </source>
</evidence>
<dbReference type="PROSITE" id="PS01081">
    <property type="entry name" value="HTH_TETR_1"/>
    <property type="match status" value="1"/>
</dbReference>
<dbReference type="Pfam" id="PF00440">
    <property type="entry name" value="TetR_N"/>
    <property type="match status" value="1"/>
</dbReference>
<dbReference type="PROSITE" id="PS50977">
    <property type="entry name" value="HTH_TETR_2"/>
    <property type="match status" value="1"/>
</dbReference>
<evidence type="ECO:0000256" key="2">
    <source>
        <dbReference type="PROSITE-ProRule" id="PRU00335"/>
    </source>
</evidence>
<feature type="domain" description="HTH tetR-type" evidence="3">
    <location>
        <begin position="2"/>
        <end position="62"/>
    </location>
</feature>
<dbReference type="InterPro" id="IPR023772">
    <property type="entry name" value="DNA-bd_HTH_TetR-type_CS"/>
</dbReference>
<dbReference type="PRINTS" id="PR00455">
    <property type="entry name" value="HTHTETR"/>
</dbReference>
<keyword evidence="1 2" id="KW-0238">DNA-binding</keyword>
<protein>
    <submittedName>
        <fullName evidence="4">TetR/AcrR family transcriptional regulator</fullName>
    </submittedName>
</protein>
<evidence type="ECO:0000313" key="4">
    <source>
        <dbReference type="EMBL" id="MFC5986021.1"/>
    </source>
</evidence>
<evidence type="ECO:0000313" key="5">
    <source>
        <dbReference type="Proteomes" id="UP001596250"/>
    </source>
</evidence>
<comment type="caution">
    <text evidence="4">The sequence shown here is derived from an EMBL/GenBank/DDBJ whole genome shotgun (WGS) entry which is preliminary data.</text>
</comment>
<reference evidence="5" key="1">
    <citation type="journal article" date="2019" name="Int. J. Syst. Evol. Microbiol.">
        <title>The Global Catalogue of Microorganisms (GCM) 10K type strain sequencing project: providing services to taxonomists for standard genome sequencing and annotation.</title>
        <authorList>
            <consortium name="The Broad Institute Genomics Platform"/>
            <consortium name="The Broad Institute Genome Sequencing Center for Infectious Disease"/>
            <person name="Wu L."/>
            <person name="Ma J."/>
        </authorList>
    </citation>
    <scope>NUCLEOTIDE SEQUENCE [LARGE SCALE GENOMIC DNA]</scope>
    <source>
        <strain evidence="5">CCM 8749</strain>
    </source>
</reference>
<organism evidence="4 5">
    <name type="scientific">Marinicrinis lubricantis</name>
    <dbReference type="NCBI Taxonomy" id="2086470"/>
    <lineage>
        <taxon>Bacteria</taxon>
        <taxon>Bacillati</taxon>
        <taxon>Bacillota</taxon>
        <taxon>Bacilli</taxon>
        <taxon>Bacillales</taxon>
        <taxon>Paenibacillaceae</taxon>
    </lineage>
</organism>
<feature type="DNA-binding region" description="H-T-H motif" evidence="2">
    <location>
        <begin position="25"/>
        <end position="44"/>
    </location>
</feature>
<sequence>MIDRKQHVMEKAHELFREKGYQATSIQDILDFSGISKGTFYNYFPSKSELFKAVFHHIQLKYEEIRNQLLIGEDLADVEIFIKQLDLIMQSNQRNKMFALIDEVLASNDPDLRQFIKLMHVKSIRWIYRRFIDLFGSDKEPYLLDCAILFSGMLQQTIQYNFMAKASDLNHLDVIRYCVARIQSVVLDVAQSGKQLLDPDILNTWLPDSPNTKNKIFHDVFEATSEMKKQVEKLLNEPVRLKYLQLLDFIQEEMFNQRSPRSYLIESALLSLQMCNELKNSSYLANYEEIITKYAPH</sequence>
<accession>A0ABW1ILT6</accession>
<dbReference type="InterPro" id="IPR050624">
    <property type="entry name" value="HTH-type_Tx_Regulator"/>
</dbReference>
<gene>
    <name evidence="4" type="ORF">ACFPXP_06200</name>
</gene>
<dbReference type="Gene3D" id="1.10.357.10">
    <property type="entry name" value="Tetracycline Repressor, domain 2"/>
    <property type="match status" value="1"/>
</dbReference>
<dbReference type="Proteomes" id="UP001596250">
    <property type="component" value="Unassembled WGS sequence"/>
</dbReference>
<evidence type="ECO:0000256" key="1">
    <source>
        <dbReference type="ARBA" id="ARBA00023125"/>
    </source>
</evidence>
<dbReference type="EMBL" id="JBHSQV010000035">
    <property type="protein sequence ID" value="MFC5986021.1"/>
    <property type="molecule type" value="Genomic_DNA"/>
</dbReference>
<dbReference type="PANTHER" id="PTHR43479">
    <property type="entry name" value="ACREF/ENVCD OPERON REPRESSOR-RELATED"/>
    <property type="match status" value="1"/>
</dbReference>
<dbReference type="InterPro" id="IPR009057">
    <property type="entry name" value="Homeodomain-like_sf"/>
</dbReference>
<keyword evidence="5" id="KW-1185">Reference proteome</keyword>
<proteinExistence type="predicted"/>
<dbReference type="RefSeq" id="WP_379893339.1">
    <property type="nucleotide sequence ID" value="NZ_CBCSCT010000004.1"/>
</dbReference>
<dbReference type="InterPro" id="IPR001647">
    <property type="entry name" value="HTH_TetR"/>
</dbReference>